<accession>A0A6C0DTS2</accession>
<dbReference type="SUPFAM" id="SSF63825">
    <property type="entry name" value="YWTD domain"/>
    <property type="match status" value="2"/>
</dbReference>
<organism evidence="1">
    <name type="scientific">viral metagenome</name>
    <dbReference type="NCBI Taxonomy" id="1070528"/>
    <lineage>
        <taxon>unclassified sequences</taxon>
        <taxon>metagenomes</taxon>
        <taxon>organismal metagenomes</taxon>
    </lineage>
</organism>
<protein>
    <recommendedName>
        <fullName evidence="2">Hedgehog/Intein (Hint) domain-containing protein</fullName>
    </recommendedName>
</protein>
<evidence type="ECO:0008006" key="2">
    <source>
        <dbReference type="Google" id="ProtNLM"/>
    </source>
</evidence>
<evidence type="ECO:0000313" key="1">
    <source>
        <dbReference type="EMBL" id="QHT19623.1"/>
    </source>
</evidence>
<reference evidence="1" key="1">
    <citation type="journal article" date="2020" name="Nature">
        <title>Giant virus diversity and host interactions through global metagenomics.</title>
        <authorList>
            <person name="Schulz F."/>
            <person name="Roux S."/>
            <person name="Paez-Espino D."/>
            <person name="Jungbluth S."/>
            <person name="Walsh D.A."/>
            <person name="Denef V.J."/>
            <person name="McMahon K.D."/>
            <person name="Konstantinidis K.T."/>
            <person name="Eloe-Fadrosh E.A."/>
            <person name="Kyrpides N.C."/>
            <person name="Woyke T."/>
        </authorList>
    </citation>
    <scope>NUCLEOTIDE SEQUENCE</scope>
    <source>
        <strain evidence="1">GVMAG-M-3300023174-5</strain>
    </source>
</reference>
<name>A0A6C0DTS2_9ZZZZ</name>
<dbReference type="InterPro" id="IPR011042">
    <property type="entry name" value="6-blade_b-propeller_TolB-like"/>
</dbReference>
<dbReference type="EMBL" id="MN739668">
    <property type="protein sequence ID" value="QHT19623.1"/>
    <property type="molecule type" value="Genomic_DNA"/>
</dbReference>
<dbReference type="Gene3D" id="2.120.10.30">
    <property type="entry name" value="TolB, C-terminal domain"/>
    <property type="match status" value="1"/>
</dbReference>
<proteinExistence type="predicted"/>
<sequence>MSNAPTIITSPSPLIANQPGSITYYVDISQNNTNTFPAPATTYTLQGTGQVTNPTFTSKTNCEDITSNYQNPLVNPAACTFDNNGYFYTIDYGSSIITAYNPSFNQTTNLSYVYQPIGIKINSSNGLLYVVNLVGTGTQFGSITILSPIYNSSLNPGASNYNYSYFISTNDYYAQWLNYPYDIVFDNSGNAIVSNNGYYTSSGPATGCFIVKFIVKNNAISSVVPLVYNSNTGNQLSVSPSWSSGLNDGIFSSPSGMVCDLSKNYLYVANNDPNNPTRGQITIYNLSNSPVTKVNRIFSNSVGNSTYPAASGVSISTLQLDSYGNLYYIYNSGSSIFVKATTFNGTQFVNIFSHQITNSANLTYFYGLSLFNGNIYVTGIVSGNKTSVIEIQTALTFNNVTLAQGQNQNLTIYNGATLSASFNVSVPGSNTLISNNLPRYTNQASILTYYDNPNNANYLVPTGGTTYVLNETSSNNSVDSVTMVANNEILYAPYYNELGSLSYPISMDFDGSGNLYVLNNPINGQTNLTIITQNSGNFQVYYTGNLSINYPTAIRYNKYNNNMYLASFDINYYGTIYQVVTKTITNGTQINFNLTESIFYTSPYATYFCYLPIDLVFDENYMYVSCAGSMQKFANPSVGYQTLAWNANITKIPITYGSTTTLGSPTILVPQNYLSNYISGIEVDSSYIYVVNAPSYTSYDASGNTNSYSNCYTNISQFNKVTGQLLRRFNSGYVGKLPDLNSKTSSSKGNTLNPNNVTFNIGSSLRFDPSYNNLYYIVYYSPNNYSQPYYLYNGSIVFSTSSSSSLLGNYYIQAFSPSSGLDTPIFSHKMSNNPTASILGMALYNGDIYVAQYTKNQIIKLQYSLSFGNYGFGQVGSESSLVLYNTNNSYYITGGNSSIYGINITAQLLNYAFDTSNIITSPTPLLANCPGTLYFYDNPATTSPSPGTTYVLKNASGKNVSNTYTPPPGNETTIIYNNLSSTKSLSIDNQGYLYIANAGHVGTYANGSIVKTTTTGQVIYTKTNENIQNPYAIKYNPIDGFIYYSNITPKLISGIEYFYIYKMSTDGNTFTQVYQDSSLNYLYNVQDMCFDSLGNIYVSNGYTTTTSGNPVNGGITKITIDYSSGTSSPIGVQVFSDYLSGLTLNYSSNVILSGLAIDTITNYLYVVSGANDASGNNINISQMPLTGNDAGKVCRKWQTGKVGNAQGQTALNFDGYGNLYYYYYDTTSKVGYLKGFDPYTNTSATYSHTLLGGATSGAYGIVYYEGDFYSTQSSYNSSTGVYIDNLVKINASYNFTGVTLQAGQNVLSINTTITNQVTINNIVASASTPKYYTIPTQPNAGQPAQLIFEYDGVITPINGHNYVVIDSNMNYVSSILNYNSATEPNPYTFTFNNLVLPGGANYLYIFDITTGQIVNIPLCNSTNGYIFIKIPIVCFYKGTKILCAINGKDTYVPIEKIGQGTLVKTYKQGYKRVKYNVMGKLNNTKEHSIDKLFKLSKKRFPNLGLTEDLYVTGSHALLHDSLNEREVILMKKVIQYAASNYKSIYNAKIEDKYKLLAYHDERFEEIMMNSVFEIYHIVLENENENFNYGIYANGVLAESTDELTLMRMKGFEKINKTPETLEKFVNAMNTNKYPSQLRRALNK</sequence>
<dbReference type="SUPFAM" id="SSF63829">
    <property type="entry name" value="Calcium-dependent phosphotriesterase"/>
    <property type="match status" value="1"/>
</dbReference>